<dbReference type="OrthoDB" id="9803476at2"/>
<proteinExistence type="predicted"/>
<reference evidence="1 2" key="1">
    <citation type="submission" date="2018-03" db="EMBL/GenBank/DDBJ databases">
        <title>Draft Genome Sequences of the Obligatory Marine Myxobacteria Enhygromyxa salina SWB007.</title>
        <authorList>
            <person name="Poehlein A."/>
            <person name="Moghaddam J.A."/>
            <person name="Harms H."/>
            <person name="Alanjari M."/>
            <person name="Koenig G.M."/>
            <person name="Daniel R."/>
            <person name="Schaeberle T.F."/>
        </authorList>
    </citation>
    <scope>NUCLEOTIDE SEQUENCE [LARGE SCALE GENOMIC DNA]</scope>
    <source>
        <strain evidence="1 2">SWB007</strain>
    </source>
</reference>
<organism evidence="1 2">
    <name type="scientific">Enhygromyxa salina</name>
    <dbReference type="NCBI Taxonomy" id="215803"/>
    <lineage>
        <taxon>Bacteria</taxon>
        <taxon>Pseudomonadati</taxon>
        <taxon>Myxococcota</taxon>
        <taxon>Polyangia</taxon>
        <taxon>Nannocystales</taxon>
        <taxon>Nannocystaceae</taxon>
        <taxon>Enhygromyxa</taxon>
    </lineage>
</organism>
<evidence type="ECO:0000313" key="1">
    <source>
        <dbReference type="EMBL" id="PRP96282.1"/>
    </source>
</evidence>
<dbReference type="Gene3D" id="3.30.530.20">
    <property type="match status" value="1"/>
</dbReference>
<accession>A0A2S9XTV1</accession>
<protein>
    <submittedName>
        <fullName evidence="1">Polyketide cyclase / dehydrase and lipid transport</fullName>
    </submittedName>
</protein>
<comment type="caution">
    <text evidence="1">The sequence shown here is derived from an EMBL/GenBank/DDBJ whole genome shotgun (WGS) entry which is preliminary data.</text>
</comment>
<dbReference type="InterPro" id="IPR019587">
    <property type="entry name" value="Polyketide_cyclase/dehydratase"/>
</dbReference>
<dbReference type="InterPro" id="IPR023393">
    <property type="entry name" value="START-like_dom_sf"/>
</dbReference>
<dbReference type="AlphaFoldDB" id="A0A2S9XTV1"/>
<dbReference type="EMBL" id="PVNL01000135">
    <property type="protein sequence ID" value="PRP96282.1"/>
    <property type="molecule type" value="Genomic_DNA"/>
</dbReference>
<dbReference type="Proteomes" id="UP000238823">
    <property type="component" value="Unassembled WGS sequence"/>
</dbReference>
<gene>
    <name evidence="1" type="ORF">ENSA7_70970</name>
</gene>
<dbReference type="SUPFAM" id="SSF55961">
    <property type="entry name" value="Bet v1-like"/>
    <property type="match status" value="1"/>
</dbReference>
<name>A0A2S9XTV1_9BACT</name>
<evidence type="ECO:0000313" key="2">
    <source>
        <dbReference type="Proteomes" id="UP000238823"/>
    </source>
</evidence>
<sequence length="148" mass="16863">MDMGSTQQFAIDVELPIARPPDFVWAALTDWEAAGAWFRSGIERVEPPPDGTRNLTMVSFHFGSEVEERSIQNCKPPEHLDLVWAERSVMVVHSYTLRRLDDGNTAVRLRVTVGSDGLGVLWRRRIEKRVVAADREQLDRFKACVEAR</sequence>
<dbReference type="CDD" id="cd07812">
    <property type="entry name" value="SRPBCC"/>
    <property type="match status" value="1"/>
</dbReference>
<dbReference type="Pfam" id="PF10604">
    <property type="entry name" value="Polyketide_cyc2"/>
    <property type="match status" value="1"/>
</dbReference>